<dbReference type="Proteomes" id="UP001065298">
    <property type="component" value="Chromosome 11"/>
</dbReference>
<evidence type="ECO:0000313" key="1">
    <source>
        <dbReference type="EMBL" id="KAI8652844.1"/>
    </source>
</evidence>
<proteinExistence type="predicted"/>
<keyword evidence="2" id="KW-1185">Reference proteome</keyword>
<evidence type="ECO:0000313" key="2">
    <source>
        <dbReference type="Proteomes" id="UP001065298"/>
    </source>
</evidence>
<name>A0ACC0QJE0_9HYPO</name>
<dbReference type="EMBL" id="CM046513">
    <property type="protein sequence ID" value="KAI8652844.1"/>
    <property type="molecule type" value="Genomic_DNA"/>
</dbReference>
<gene>
    <name evidence="1" type="ORF">NCS57_01350000</name>
</gene>
<reference evidence="1" key="1">
    <citation type="submission" date="2022-06" db="EMBL/GenBank/DDBJ databases">
        <title>Fusarium solani species complex genomes reveal bases of compartmentalisation and animal pathogenesis.</title>
        <authorList>
            <person name="Tsai I.J."/>
        </authorList>
    </citation>
    <scope>NUCLEOTIDE SEQUENCE</scope>
    <source>
        <strain evidence="1">Fu6.1</strain>
    </source>
</reference>
<accession>A0ACC0QJE0</accession>
<sequence length="426" mass="48719">MVGVEENGATGTYIVLPSDPREVWLGPLSTVLSAQYWTRLWIAQEFLLASEPILLFQNFQIGARRLGIFVGSVLDDDRIEDLTTLPGWKYFFWRLIRYEAVSDTSKPSQHHPSDQSASLASLIPKFATSGCQDKRDRVYALLSLADDGDLGLVNYSIGEDVVFRNTMALMKRHKRPLDELLLIGEALVESLELWPATRPSSSSLEINFDGFEDITLPIWGCTTLETYNKRPEAQDARETIETTCMFVGIRDGPDVHVFEYSVEKPKERPIVKYSRAYEYLRGRPPASFVPVSDLEVMHFWLENMPSEALHYFTNADDSTRPLWNWTAREFDISGFATDESAEQTDRDILPALRVVDSMRSSACLPWEGYRTSRVAQPFLATFKWSLLDNTREYQHDNSIPLSVQHPRSTTFRLDVKKYMKIYGGKE</sequence>
<comment type="caution">
    <text evidence="1">The sequence shown here is derived from an EMBL/GenBank/DDBJ whole genome shotgun (WGS) entry which is preliminary data.</text>
</comment>
<protein>
    <submittedName>
        <fullName evidence="1">HET domain-containing protein</fullName>
    </submittedName>
</protein>
<organism evidence="1 2">
    <name type="scientific">Fusarium keratoplasticum</name>
    <dbReference type="NCBI Taxonomy" id="1328300"/>
    <lineage>
        <taxon>Eukaryota</taxon>
        <taxon>Fungi</taxon>
        <taxon>Dikarya</taxon>
        <taxon>Ascomycota</taxon>
        <taxon>Pezizomycotina</taxon>
        <taxon>Sordariomycetes</taxon>
        <taxon>Hypocreomycetidae</taxon>
        <taxon>Hypocreales</taxon>
        <taxon>Nectriaceae</taxon>
        <taxon>Fusarium</taxon>
        <taxon>Fusarium solani species complex</taxon>
    </lineage>
</organism>